<evidence type="ECO:0008006" key="4">
    <source>
        <dbReference type="Google" id="ProtNLM"/>
    </source>
</evidence>
<feature type="signal peptide" evidence="1">
    <location>
        <begin position="1"/>
        <end position="19"/>
    </location>
</feature>
<gene>
    <name evidence="2" type="ORF">ACFSRZ_07350</name>
</gene>
<reference evidence="3" key="1">
    <citation type="journal article" date="2019" name="Int. J. Syst. Evol. Microbiol.">
        <title>The Global Catalogue of Microorganisms (GCM) 10K type strain sequencing project: providing services to taxonomists for standard genome sequencing and annotation.</title>
        <authorList>
            <consortium name="The Broad Institute Genomics Platform"/>
            <consortium name="The Broad Institute Genome Sequencing Center for Infectious Disease"/>
            <person name="Wu L."/>
            <person name="Ma J."/>
        </authorList>
    </citation>
    <scope>NUCLEOTIDE SEQUENCE [LARGE SCALE GENOMIC DNA]</scope>
    <source>
        <strain evidence="3">KCTC 52127</strain>
    </source>
</reference>
<evidence type="ECO:0000256" key="1">
    <source>
        <dbReference type="SAM" id="SignalP"/>
    </source>
</evidence>
<evidence type="ECO:0000313" key="3">
    <source>
        <dbReference type="Proteomes" id="UP001597508"/>
    </source>
</evidence>
<organism evidence="2 3">
    <name type="scientific">Pseudotenacibaculum haliotis</name>
    <dbReference type="NCBI Taxonomy" id="1862138"/>
    <lineage>
        <taxon>Bacteria</taxon>
        <taxon>Pseudomonadati</taxon>
        <taxon>Bacteroidota</taxon>
        <taxon>Flavobacteriia</taxon>
        <taxon>Flavobacteriales</taxon>
        <taxon>Flavobacteriaceae</taxon>
        <taxon>Pseudotenacibaculum</taxon>
    </lineage>
</organism>
<proteinExistence type="predicted"/>
<keyword evidence="1" id="KW-0732">Signal</keyword>
<sequence length="175" mass="19593">MRKLIFALFALLIFSCSTEESILSEPASIDQSQFNRQTEQGSTHLVYPAYLDENGKISGTRATYLSDEEYNMIKTATFRGLSVYSAVDGANYSEEALRIAGINTIRDIPVPPPFPPADPLCLTPQMAAYLQALANEHCEAVPFCCESNGTYYLYMFYPTDIDCFKADPNFPVYDF</sequence>
<feature type="chain" id="PRO_5045300863" description="Lipoprotein" evidence="1">
    <location>
        <begin position="20"/>
        <end position="175"/>
    </location>
</feature>
<dbReference type="PROSITE" id="PS51257">
    <property type="entry name" value="PROKAR_LIPOPROTEIN"/>
    <property type="match status" value="1"/>
</dbReference>
<dbReference type="Proteomes" id="UP001597508">
    <property type="component" value="Unassembled WGS sequence"/>
</dbReference>
<dbReference type="RefSeq" id="WP_379665894.1">
    <property type="nucleotide sequence ID" value="NZ_JBHULH010000003.1"/>
</dbReference>
<comment type="caution">
    <text evidence="2">The sequence shown here is derived from an EMBL/GenBank/DDBJ whole genome shotgun (WGS) entry which is preliminary data.</text>
</comment>
<dbReference type="EMBL" id="JBHULH010000003">
    <property type="protein sequence ID" value="MFD2567185.1"/>
    <property type="molecule type" value="Genomic_DNA"/>
</dbReference>
<accession>A0ABW5LQX3</accession>
<evidence type="ECO:0000313" key="2">
    <source>
        <dbReference type="EMBL" id="MFD2567185.1"/>
    </source>
</evidence>
<keyword evidence="3" id="KW-1185">Reference proteome</keyword>
<protein>
    <recommendedName>
        <fullName evidence="4">Lipoprotein</fullName>
    </recommendedName>
</protein>
<name>A0ABW5LQX3_9FLAO</name>